<name>F8L7R1_SIMNZ</name>
<evidence type="ECO:0000313" key="2">
    <source>
        <dbReference type="EMBL" id="CCB88802.1"/>
    </source>
</evidence>
<dbReference type="EMBL" id="FR872582">
    <property type="protein sequence ID" value="CCB88802.1"/>
    <property type="molecule type" value="Genomic_DNA"/>
</dbReference>
<evidence type="ECO:0000313" key="3">
    <source>
        <dbReference type="Proteomes" id="UP000000496"/>
    </source>
</evidence>
<dbReference type="KEGG" id="sng:SNE_A09250"/>
<dbReference type="InterPro" id="IPR012903">
    <property type="entry name" value="Nif11"/>
</dbReference>
<reference key="1">
    <citation type="journal article" date="2011" name="Mol. Biol. Evol.">
        <title>Unity in variety -- the pan-genome of the Chlamydiae.</title>
        <authorList>
            <person name="Collingro A."/>
            <person name="Tischler P."/>
            <person name="Weinmaier T."/>
            <person name="Penz T."/>
            <person name="Heinz E."/>
            <person name="Brunham R.C."/>
            <person name="Read T.D."/>
            <person name="Bavoil P.M."/>
            <person name="Sachse K."/>
            <person name="Kahane S."/>
            <person name="Friedman M.G."/>
            <person name="Rattei T."/>
            <person name="Myers G.S.A."/>
            <person name="Horn M."/>
        </authorList>
    </citation>
    <scope>NUCLEOTIDE SEQUENCE</scope>
    <source>
        <strain>Z</strain>
    </source>
</reference>
<dbReference type="Proteomes" id="UP000000496">
    <property type="component" value="Chromosome gsn.131"/>
</dbReference>
<proteinExistence type="predicted"/>
<reference evidence="2 3" key="2">
    <citation type="journal article" date="2011" name="Mol. Biol. Evol.">
        <title>Unity in variety--the pan-genome of the Chlamydiae.</title>
        <authorList>
            <person name="Collingro A."/>
            <person name="Tischler P."/>
            <person name="Weinmaier T."/>
            <person name="Penz T."/>
            <person name="Heinz E."/>
            <person name="Brunham R.C."/>
            <person name="Read T.D."/>
            <person name="Bavoil P.M."/>
            <person name="Sachse K."/>
            <person name="Kahane S."/>
            <person name="Friedman M.G."/>
            <person name="Rattei T."/>
            <person name="Myers G.S."/>
            <person name="Horn M."/>
        </authorList>
    </citation>
    <scope>NUCLEOTIDE SEQUENCE [LARGE SCALE GENOMIC DNA]</scope>
    <source>
        <strain evidence="3">ATCC VR-1471 / Z</strain>
    </source>
</reference>
<dbReference type="NCBIfam" id="TIGR03798">
    <property type="entry name" value="leader_Nif11"/>
    <property type="match status" value="1"/>
</dbReference>
<dbReference type="AlphaFoldDB" id="F8L7R1"/>
<dbReference type="STRING" id="331113.SNE_A09250"/>
<keyword evidence="3" id="KW-1185">Reference proteome</keyword>
<organism evidence="2 3">
    <name type="scientific">Simkania negevensis (strain ATCC VR-1471 / DSM 27360 / Z)</name>
    <dbReference type="NCBI Taxonomy" id="331113"/>
    <lineage>
        <taxon>Bacteria</taxon>
        <taxon>Pseudomonadati</taxon>
        <taxon>Chlamydiota</taxon>
        <taxon>Chlamydiia</taxon>
        <taxon>Parachlamydiales</taxon>
        <taxon>Simkaniaceae</taxon>
        <taxon>Simkania</taxon>
    </lineage>
</organism>
<dbReference type="InterPro" id="IPR022516">
    <property type="entry name" value="CHP03798_Ocin"/>
</dbReference>
<sequence>MSKKQAMQFLDRVETDANFRNQILSCQKPEQKEKILKKEKYTFSKKDLQEAVDEKWHSNLTPEEMKKIVAAGGKGPCSSPEIMKVISEAVALKEQ</sequence>
<feature type="domain" description="Nif11" evidence="1">
    <location>
        <begin position="1"/>
        <end position="48"/>
    </location>
</feature>
<gene>
    <name evidence="2" type="ordered locus">SNE_A09250</name>
</gene>
<accession>F8L7R1</accession>
<evidence type="ECO:0000259" key="1">
    <source>
        <dbReference type="Pfam" id="PF07862"/>
    </source>
</evidence>
<dbReference type="RefSeq" id="WP_013943269.1">
    <property type="nucleotide sequence ID" value="NC_015713.1"/>
</dbReference>
<dbReference type="HOGENOM" id="CLU_2371245_0_0_0"/>
<dbReference type="Pfam" id="PF07862">
    <property type="entry name" value="Nif11"/>
    <property type="match status" value="1"/>
</dbReference>
<protein>
    <recommendedName>
        <fullName evidence="1">Nif11 domain-containing protein</fullName>
    </recommendedName>
</protein>